<dbReference type="InterPro" id="IPR024072">
    <property type="entry name" value="DHFR-like_dom_sf"/>
</dbReference>
<evidence type="ECO:0000256" key="7">
    <source>
        <dbReference type="ARBA" id="ARBA00022857"/>
    </source>
</evidence>
<comment type="pathway">
    <text evidence="2">Cofactor biosynthesis; riboflavin biosynthesis.</text>
</comment>
<evidence type="ECO:0000256" key="3">
    <source>
        <dbReference type="ARBA" id="ARBA00009723"/>
    </source>
</evidence>
<dbReference type="OrthoDB" id="5432at2759"/>
<organism evidence="14 15">
    <name type="scientific">Viridothelium virens</name>
    <name type="common">Speckled blister lichen</name>
    <name type="synonym">Trypethelium virens</name>
    <dbReference type="NCBI Taxonomy" id="1048519"/>
    <lineage>
        <taxon>Eukaryota</taxon>
        <taxon>Fungi</taxon>
        <taxon>Dikarya</taxon>
        <taxon>Ascomycota</taxon>
        <taxon>Pezizomycotina</taxon>
        <taxon>Dothideomycetes</taxon>
        <taxon>Dothideomycetes incertae sedis</taxon>
        <taxon>Trypetheliales</taxon>
        <taxon>Trypetheliaceae</taxon>
        <taxon>Viridothelium</taxon>
    </lineage>
</organism>
<dbReference type="GO" id="GO:0008703">
    <property type="term" value="F:5-amino-6-(5-phosphoribosylamino)uracil reductase activity"/>
    <property type="evidence" value="ECO:0007669"/>
    <property type="project" value="InterPro"/>
</dbReference>
<dbReference type="EMBL" id="ML991907">
    <property type="protein sequence ID" value="KAF2228596.1"/>
    <property type="molecule type" value="Genomic_DNA"/>
</dbReference>
<dbReference type="EC" id="1.1.1.302" evidence="4"/>
<evidence type="ECO:0000313" key="15">
    <source>
        <dbReference type="Proteomes" id="UP000800092"/>
    </source>
</evidence>
<evidence type="ECO:0000256" key="2">
    <source>
        <dbReference type="ARBA" id="ARBA00005104"/>
    </source>
</evidence>
<dbReference type="PANTHER" id="PTHR38011:SF7">
    <property type="entry name" value="2,5-DIAMINO-6-RIBOSYLAMINO-4(3H)-PYRIMIDINONE 5'-PHOSPHATE REDUCTASE"/>
    <property type="match status" value="1"/>
</dbReference>
<dbReference type="PANTHER" id="PTHR38011">
    <property type="entry name" value="DIHYDROFOLATE REDUCTASE FAMILY PROTEIN (AFU_ORTHOLOGUE AFUA_8G06820)"/>
    <property type="match status" value="1"/>
</dbReference>
<dbReference type="Gene3D" id="3.40.430.10">
    <property type="entry name" value="Dihydrofolate Reductase, subunit A"/>
    <property type="match status" value="1"/>
</dbReference>
<evidence type="ECO:0000256" key="8">
    <source>
        <dbReference type="ARBA" id="ARBA00023002"/>
    </source>
</evidence>
<proteinExistence type="inferred from homology"/>
<dbReference type="SUPFAM" id="SSF53597">
    <property type="entry name" value="Dihydrofolate reductase-like"/>
    <property type="match status" value="1"/>
</dbReference>
<accession>A0A6A6GS53</accession>
<comment type="catalytic activity">
    <reaction evidence="12">
        <text>2,5-diamino-6-(1-D-ribitylamino)pyrimidin-4(3H)-one 5'-phosphate + NADP(+) = 2,5-diamino-6-(1-D-ribosylamino)pyrimidin-4(3H)-one 5'-phosphate + NADPH + H(+)</text>
        <dbReference type="Rhea" id="RHEA:27278"/>
        <dbReference type="ChEBI" id="CHEBI:15378"/>
        <dbReference type="ChEBI" id="CHEBI:57783"/>
        <dbReference type="ChEBI" id="CHEBI:58349"/>
        <dbReference type="ChEBI" id="CHEBI:58890"/>
        <dbReference type="ChEBI" id="CHEBI:59545"/>
        <dbReference type="EC" id="1.1.1.302"/>
    </reaction>
</comment>
<dbReference type="AlphaFoldDB" id="A0A6A6GS53"/>
<evidence type="ECO:0000256" key="9">
    <source>
        <dbReference type="ARBA" id="ARBA00030073"/>
    </source>
</evidence>
<evidence type="ECO:0000256" key="10">
    <source>
        <dbReference type="ARBA" id="ARBA00031630"/>
    </source>
</evidence>
<evidence type="ECO:0000256" key="12">
    <source>
        <dbReference type="ARBA" id="ARBA00049020"/>
    </source>
</evidence>
<keyword evidence="15" id="KW-1185">Reference proteome</keyword>
<comment type="catalytic activity">
    <reaction evidence="11">
        <text>2,5-diamino-6-(1-D-ribitylamino)pyrimidin-4(3H)-one 5'-phosphate + NAD(+) = 2,5-diamino-6-(1-D-ribosylamino)pyrimidin-4(3H)-one 5'-phosphate + NADH + H(+)</text>
        <dbReference type="Rhea" id="RHEA:27274"/>
        <dbReference type="ChEBI" id="CHEBI:15378"/>
        <dbReference type="ChEBI" id="CHEBI:57540"/>
        <dbReference type="ChEBI" id="CHEBI:57945"/>
        <dbReference type="ChEBI" id="CHEBI:58890"/>
        <dbReference type="ChEBI" id="CHEBI:59545"/>
        <dbReference type="EC" id="1.1.1.302"/>
    </reaction>
</comment>
<evidence type="ECO:0000259" key="13">
    <source>
        <dbReference type="Pfam" id="PF01872"/>
    </source>
</evidence>
<evidence type="ECO:0000256" key="4">
    <source>
        <dbReference type="ARBA" id="ARBA00012851"/>
    </source>
</evidence>
<evidence type="ECO:0000256" key="1">
    <source>
        <dbReference type="ARBA" id="ARBA00003555"/>
    </source>
</evidence>
<keyword evidence="7" id="KW-0521">NADP</keyword>
<dbReference type="Pfam" id="PF01872">
    <property type="entry name" value="RibD_C"/>
    <property type="match status" value="1"/>
</dbReference>
<evidence type="ECO:0000256" key="11">
    <source>
        <dbReference type="ARBA" id="ARBA00047550"/>
    </source>
</evidence>
<keyword evidence="8" id="KW-0560">Oxidoreductase</keyword>
<comment type="function">
    <text evidence="1">Catalyzes an early step in riboflavin biosynthesis, the NADPH-dependent reduction of the ribose side chain of 2,5-diamino-6-ribosylamino-4(3H)-pyrimidinone 5'-phosphate, yielding 2,5-diamino-6-ribitylamino-4(3H)-pyrimidinone 5'-phosphate.</text>
</comment>
<keyword evidence="6" id="KW-0686">Riboflavin biosynthesis</keyword>
<evidence type="ECO:0000256" key="6">
    <source>
        <dbReference type="ARBA" id="ARBA00022619"/>
    </source>
</evidence>
<gene>
    <name evidence="14" type="ORF">EV356DRAFT_522248</name>
</gene>
<sequence length="273" mass="29821">MGSSALVFSPYDREVLEPYLPPRTPANHGSLPFSTLTFATSLDSAISLSPGVQTILSGPESKAMTHYLRSRHEAILVGVGTVMADDPSLNCRLEGITLEQQPRPVVIDPVVRWDVAKSKCLSLAQQGKGKAPYIVCIQSNPPFGQRKALEAAGGKYIYMGFEDAMTDDGFRFGWNSILTALRDEGLHSLMIEGGGSIINSLLVPPEVELISSVILTIAPTWLGQGGVTISPERKEKQKQLRLQHPKWHPLGEDIILCGTLRADRGNWLQQHSK</sequence>
<reference evidence="14" key="1">
    <citation type="journal article" date="2020" name="Stud. Mycol.">
        <title>101 Dothideomycetes genomes: a test case for predicting lifestyles and emergence of pathogens.</title>
        <authorList>
            <person name="Haridas S."/>
            <person name="Albert R."/>
            <person name="Binder M."/>
            <person name="Bloem J."/>
            <person name="Labutti K."/>
            <person name="Salamov A."/>
            <person name="Andreopoulos B."/>
            <person name="Baker S."/>
            <person name="Barry K."/>
            <person name="Bills G."/>
            <person name="Bluhm B."/>
            <person name="Cannon C."/>
            <person name="Castanera R."/>
            <person name="Culley D."/>
            <person name="Daum C."/>
            <person name="Ezra D."/>
            <person name="Gonzalez J."/>
            <person name="Henrissat B."/>
            <person name="Kuo A."/>
            <person name="Liang C."/>
            <person name="Lipzen A."/>
            <person name="Lutzoni F."/>
            <person name="Magnuson J."/>
            <person name="Mondo S."/>
            <person name="Nolan M."/>
            <person name="Ohm R."/>
            <person name="Pangilinan J."/>
            <person name="Park H.-J."/>
            <person name="Ramirez L."/>
            <person name="Alfaro M."/>
            <person name="Sun H."/>
            <person name="Tritt A."/>
            <person name="Yoshinaga Y."/>
            <person name="Zwiers L.-H."/>
            <person name="Turgeon B."/>
            <person name="Goodwin S."/>
            <person name="Spatafora J."/>
            <person name="Crous P."/>
            <person name="Grigoriev I."/>
        </authorList>
    </citation>
    <scope>NUCLEOTIDE SEQUENCE</scope>
    <source>
        <strain evidence="14">Tuck. ex Michener</strain>
    </source>
</reference>
<dbReference type="Proteomes" id="UP000800092">
    <property type="component" value="Unassembled WGS sequence"/>
</dbReference>
<dbReference type="GO" id="GO:0009231">
    <property type="term" value="P:riboflavin biosynthetic process"/>
    <property type="evidence" value="ECO:0007669"/>
    <property type="project" value="UniProtKB-KW"/>
</dbReference>
<evidence type="ECO:0000256" key="5">
    <source>
        <dbReference type="ARBA" id="ARBA00015035"/>
    </source>
</evidence>
<dbReference type="InterPro" id="IPR002734">
    <property type="entry name" value="RibDG_C"/>
</dbReference>
<dbReference type="InterPro" id="IPR050765">
    <property type="entry name" value="Riboflavin_Biosynth_HTPR"/>
</dbReference>
<feature type="domain" description="Bacterial bifunctional deaminase-reductase C-terminal" evidence="13">
    <location>
        <begin position="33"/>
        <end position="256"/>
    </location>
</feature>
<name>A0A6A6GS53_VIRVR</name>
<protein>
    <recommendedName>
        <fullName evidence="5">2,5-diamino-6-ribosylamino-4(3H)-pyrimidinone 5'-phosphate reductase</fullName>
        <ecNumber evidence="4">1.1.1.302</ecNumber>
    </recommendedName>
    <alternativeName>
        <fullName evidence="10">2,5-diamino-6-(5-phospho-D-ribosylamino)pyrimidin-4(3H)-one reductase</fullName>
    </alternativeName>
    <alternativeName>
        <fullName evidence="9">2,5-diamino-6-ribitylamino-4(3H)-pyrimidinone 5'-phosphate synthase</fullName>
    </alternativeName>
</protein>
<comment type="similarity">
    <text evidence="3">Belongs to the HTP reductase family.</text>
</comment>
<evidence type="ECO:0000313" key="14">
    <source>
        <dbReference type="EMBL" id="KAF2228596.1"/>
    </source>
</evidence>